<evidence type="ECO:0000313" key="1">
    <source>
        <dbReference type="EMBL" id="KAF4100840.1"/>
    </source>
</evidence>
<proteinExistence type="predicted"/>
<comment type="caution">
    <text evidence="1">The sequence shown here is derived from an EMBL/GenBank/DDBJ whole genome shotgun (WGS) entry which is preliminary data.</text>
</comment>
<reference evidence="1 2" key="1">
    <citation type="submission" date="2020-04" db="EMBL/GenBank/DDBJ databases">
        <title>Chromosome-level genome assembly of a cyprinid fish Onychostoma macrolepis by integration of Nanopore Sequencing, Bionano and Hi-C technology.</title>
        <authorList>
            <person name="Wang D."/>
        </authorList>
    </citation>
    <scope>NUCLEOTIDE SEQUENCE [LARGE SCALE GENOMIC DNA]</scope>
    <source>
        <strain evidence="1">SWU-2019</strain>
        <tissue evidence="1">Muscle</tissue>
    </source>
</reference>
<name>A0A7J6C0W2_9TELE</name>
<keyword evidence="2" id="KW-1185">Reference proteome</keyword>
<accession>A0A7J6C0W2</accession>
<gene>
    <name evidence="1" type="ORF">G5714_019036</name>
</gene>
<protein>
    <submittedName>
        <fullName evidence="1">Uncharacterized protein</fullName>
    </submittedName>
</protein>
<evidence type="ECO:0000313" key="2">
    <source>
        <dbReference type="Proteomes" id="UP000579812"/>
    </source>
</evidence>
<dbReference type="Proteomes" id="UP000579812">
    <property type="component" value="Unassembled WGS sequence"/>
</dbReference>
<sequence length="275" mass="30434">MNAAQSVVWLQADVCSVAWSSCVALQFTDTAEKQMEECEETPAAAVTVFHYMHTLKRLFHEDVEARASQHIPMEEPVSTTATQPPAGGGSFPLAPRPLRPCISIPVTSTPTAKEALLVWSAQTTHRELSRRAQNELQQHQIFTRSILDGRSCGLLLCNWLQVKRSPSALTQVLSGPEVWRLERPGKIDLLNMSARTKGLLTGLFSQGNNQSRREMKSRRWAKFSLSFSRHGSGLGQEGTRRISDNGPVWTCFSPVDTFSYLGQSCLKEPIPSAPA</sequence>
<dbReference type="AlphaFoldDB" id="A0A7J6C0W2"/>
<organism evidence="1 2">
    <name type="scientific">Onychostoma macrolepis</name>
    <dbReference type="NCBI Taxonomy" id="369639"/>
    <lineage>
        <taxon>Eukaryota</taxon>
        <taxon>Metazoa</taxon>
        <taxon>Chordata</taxon>
        <taxon>Craniata</taxon>
        <taxon>Vertebrata</taxon>
        <taxon>Euteleostomi</taxon>
        <taxon>Actinopterygii</taxon>
        <taxon>Neopterygii</taxon>
        <taxon>Teleostei</taxon>
        <taxon>Ostariophysi</taxon>
        <taxon>Cypriniformes</taxon>
        <taxon>Cyprinidae</taxon>
        <taxon>Acrossocheilinae</taxon>
        <taxon>Onychostoma</taxon>
    </lineage>
</organism>
<dbReference type="EMBL" id="JAAMOB010000019">
    <property type="protein sequence ID" value="KAF4100840.1"/>
    <property type="molecule type" value="Genomic_DNA"/>
</dbReference>